<organism evidence="1 2">
    <name type="scientific">Romboutsia lituseburensis DSM 797</name>
    <dbReference type="NCBI Taxonomy" id="1121325"/>
    <lineage>
        <taxon>Bacteria</taxon>
        <taxon>Bacillati</taxon>
        <taxon>Bacillota</taxon>
        <taxon>Clostridia</taxon>
        <taxon>Peptostreptococcales</taxon>
        <taxon>Peptostreptococcaceae</taxon>
        <taxon>Romboutsia</taxon>
    </lineage>
</organism>
<accession>A0A1G9MBP8</accession>
<dbReference type="STRING" id="1121325.SAMN04515677_103160"/>
<dbReference type="RefSeq" id="WP_092724865.1">
    <property type="nucleotide sequence ID" value="NZ_FNGW01000003.1"/>
</dbReference>
<gene>
    <name evidence="1" type="ORF">SAMN04515677_103160</name>
</gene>
<proteinExistence type="predicted"/>
<dbReference type="Proteomes" id="UP000199068">
    <property type="component" value="Unassembled WGS sequence"/>
</dbReference>
<name>A0A1G9MBP8_9FIRM</name>
<dbReference type="Pfam" id="PF14276">
    <property type="entry name" value="DUF4363"/>
    <property type="match status" value="1"/>
</dbReference>
<protein>
    <recommendedName>
        <fullName evidence="3">DUF4363 domain-containing protein</fullName>
    </recommendedName>
</protein>
<evidence type="ECO:0000313" key="1">
    <source>
        <dbReference type="EMBL" id="SDL71702.1"/>
    </source>
</evidence>
<dbReference type="AlphaFoldDB" id="A0A1G9MBP8"/>
<sequence>MKSLVYSLIWTILFVIFGLYINSEISDFTDIYNSRADIIENYIKNDNWDDAKNELDDYHKDFHKDKGSWYKLLNHDYFDNVCLCLDILDGSIISRDKSMALEQVYRIKSTLDNILESEKCDLNHIF</sequence>
<keyword evidence="2" id="KW-1185">Reference proteome</keyword>
<reference evidence="1 2" key="1">
    <citation type="submission" date="2016-10" db="EMBL/GenBank/DDBJ databases">
        <authorList>
            <person name="de Groot N.N."/>
        </authorList>
    </citation>
    <scope>NUCLEOTIDE SEQUENCE [LARGE SCALE GENOMIC DNA]</scope>
    <source>
        <strain evidence="1 2">DSM 797</strain>
    </source>
</reference>
<evidence type="ECO:0000313" key="2">
    <source>
        <dbReference type="Proteomes" id="UP000199068"/>
    </source>
</evidence>
<dbReference type="EMBL" id="FNGW01000003">
    <property type="protein sequence ID" value="SDL71702.1"/>
    <property type="molecule type" value="Genomic_DNA"/>
</dbReference>
<dbReference type="InterPro" id="IPR025373">
    <property type="entry name" value="DUF4363"/>
</dbReference>
<evidence type="ECO:0008006" key="3">
    <source>
        <dbReference type="Google" id="ProtNLM"/>
    </source>
</evidence>